<reference evidence="2 3" key="1">
    <citation type="submission" date="2019-01" db="EMBL/GenBank/DDBJ databases">
        <title>A draft genome assembly of the solar-powered sea slug Elysia chlorotica.</title>
        <authorList>
            <person name="Cai H."/>
            <person name="Li Q."/>
            <person name="Fang X."/>
            <person name="Li J."/>
            <person name="Curtis N.E."/>
            <person name="Altenburger A."/>
            <person name="Shibata T."/>
            <person name="Feng M."/>
            <person name="Maeda T."/>
            <person name="Schwartz J.A."/>
            <person name="Shigenobu S."/>
            <person name="Lundholm N."/>
            <person name="Nishiyama T."/>
            <person name="Yang H."/>
            <person name="Hasebe M."/>
            <person name="Li S."/>
            <person name="Pierce S.K."/>
            <person name="Wang J."/>
        </authorList>
    </citation>
    <scope>NUCLEOTIDE SEQUENCE [LARGE SCALE GENOMIC DNA]</scope>
    <source>
        <strain evidence="2">EC2010</strain>
        <tissue evidence="2">Whole organism of an adult</tissue>
    </source>
</reference>
<comment type="caution">
    <text evidence="2">The sequence shown here is derived from an EMBL/GenBank/DDBJ whole genome shotgun (WGS) entry which is preliminary data.</text>
</comment>
<dbReference type="OrthoDB" id="6140402at2759"/>
<dbReference type="AlphaFoldDB" id="A0A3S1BRY8"/>
<feature type="compositionally biased region" description="Basic and acidic residues" evidence="1">
    <location>
        <begin position="116"/>
        <end position="135"/>
    </location>
</feature>
<protein>
    <submittedName>
        <fullName evidence="2">Uncharacterized protein</fullName>
    </submittedName>
</protein>
<evidence type="ECO:0000313" key="2">
    <source>
        <dbReference type="EMBL" id="RUS73505.1"/>
    </source>
</evidence>
<evidence type="ECO:0000256" key="1">
    <source>
        <dbReference type="SAM" id="MobiDB-lite"/>
    </source>
</evidence>
<proteinExistence type="predicted"/>
<name>A0A3S1BRY8_ELYCH</name>
<organism evidence="2 3">
    <name type="scientific">Elysia chlorotica</name>
    <name type="common">Eastern emerald elysia</name>
    <name type="synonym">Sea slug</name>
    <dbReference type="NCBI Taxonomy" id="188477"/>
    <lineage>
        <taxon>Eukaryota</taxon>
        <taxon>Metazoa</taxon>
        <taxon>Spiralia</taxon>
        <taxon>Lophotrochozoa</taxon>
        <taxon>Mollusca</taxon>
        <taxon>Gastropoda</taxon>
        <taxon>Heterobranchia</taxon>
        <taxon>Euthyneura</taxon>
        <taxon>Panpulmonata</taxon>
        <taxon>Sacoglossa</taxon>
        <taxon>Placobranchoidea</taxon>
        <taxon>Plakobranchidae</taxon>
        <taxon>Elysia</taxon>
    </lineage>
</organism>
<dbReference type="Proteomes" id="UP000271974">
    <property type="component" value="Unassembled WGS sequence"/>
</dbReference>
<gene>
    <name evidence="2" type="ORF">EGW08_018720</name>
</gene>
<feature type="non-terminal residue" evidence="2">
    <location>
        <position position="1"/>
    </location>
</feature>
<keyword evidence="3" id="KW-1185">Reference proteome</keyword>
<feature type="region of interest" description="Disordered" evidence="1">
    <location>
        <begin position="115"/>
        <end position="146"/>
    </location>
</feature>
<dbReference type="EMBL" id="RQTK01000928">
    <property type="protein sequence ID" value="RUS73505.1"/>
    <property type="molecule type" value="Genomic_DNA"/>
</dbReference>
<accession>A0A3S1BRY8</accession>
<sequence length="169" mass="19844">ANLTQCVYPGAHCRTAGLGQASDFQLDHRSDQRTVTMAESQTDATTDDLKPQILNANHQDSLFGNSFTPRSYYVVHPEWISEAGSNPQPDPLHRPPWPWEQPRYRVNMQVPITYKAPEEAEMKKEKQEDKEKREREEEEDRFLQEEIPPISYQLSQMYKSTHPQYMMRY</sequence>
<evidence type="ECO:0000313" key="3">
    <source>
        <dbReference type="Proteomes" id="UP000271974"/>
    </source>
</evidence>